<proteinExistence type="predicted"/>
<evidence type="ECO:0000313" key="2">
    <source>
        <dbReference type="Proteomes" id="UP000824533"/>
    </source>
</evidence>
<keyword evidence="2" id="KW-1185">Reference proteome</keyword>
<reference evidence="1 2" key="1">
    <citation type="journal article" date="2021" name="Front. Genet.">
        <title>Chromosome-Level Genome Assembly Reveals Significant Gene Expansion in the Toll and IMD Signaling Pathways of Dendrolimus kikuchii.</title>
        <authorList>
            <person name="Zhou J."/>
            <person name="Wu P."/>
            <person name="Xiong Z."/>
            <person name="Liu N."/>
            <person name="Zhao N."/>
            <person name="Ji M."/>
            <person name="Qiu Y."/>
            <person name="Yang B."/>
        </authorList>
    </citation>
    <scope>NUCLEOTIDE SEQUENCE [LARGE SCALE GENOMIC DNA]</scope>
    <source>
        <strain evidence="1">Ann1</strain>
    </source>
</reference>
<sequence>MEKIFLIIFVFGLTVTDIVFAQYQILQIKISPQMQNTKQNSIASFVSMLSEMSFPDKINAIAVAIQKTPSKTDGRKCQRHEMAEFLKQSALENLRKAASASNSFGGLKTEYLPPNTVKSHPILASLSRNVNDLTSNIPVKISYL</sequence>
<gene>
    <name evidence="1" type="ORF">K1T71_014163</name>
</gene>
<dbReference type="Proteomes" id="UP000824533">
    <property type="component" value="Linkage Group LG28"/>
</dbReference>
<name>A0ACC1CF54_9NEOP</name>
<protein>
    <submittedName>
        <fullName evidence="1">Uncharacterized protein</fullName>
    </submittedName>
</protein>
<evidence type="ECO:0000313" key="1">
    <source>
        <dbReference type="EMBL" id="KAJ0170235.1"/>
    </source>
</evidence>
<dbReference type="EMBL" id="CM034414">
    <property type="protein sequence ID" value="KAJ0170235.1"/>
    <property type="molecule type" value="Genomic_DNA"/>
</dbReference>
<comment type="caution">
    <text evidence="1">The sequence shown here is derived from an EMBL/GenBank/DDBJ whole genome shotgun (WGS) entry which is preliminary data.</text>
</comment>
<organism evidence="1 2">
    <name type="scientific">Dendrolimus kikuchii</name>
    <dbReference type="NCBI Taxonomy" id="765133"/>
    <lineage>
        <taxon>Eukaryota</taxon>
        <taxon>Metazoa</taxon>
        <taxon>Ecdysozoa</taxon>
        <taxon>Arthropoda</taxon>
        <taxon>Hexapoda</taxon>
        <taxon>Insecta</taxon>
        <taxon>Pterygota</taxon>
        <taxon>Neoptera</taxon>
        <taxon>Endopterygota</taxon>
        <taxon>Lepidoptera</taxon>
        <taxon>Glossata</taxon>
        <taxon>Ditrysia</taxon>
        <taxon>Bombycoidea</taxon>
        <taxon>Lasiocampidae</taxon>
        <taxon>Dendrolimus</taxon>
    </lineage>
</organism>
<accession>A0ACC1CF54</accession>